<sequence>MKSTANGALLTKVIMDQDRISDAMNPRAHIANPKIMHTTMPAKILLDGPMSSIAEKAAFYQAQLPSIRRNRGRDAMGYFQIKADKHTKIFSQLSEMQILKFMVIRDELKDRLNTINWLNGICRLEVWNHFDYQWLDIFTVFTVQLKIFGFFPAFPIAMNPVNFNLPAPGTEHLAQDYTRTLEFSKHCQFDRRRLITS</sequence>
<organism evidence="1 2">
    <name type="scientific">Romanomermis culicivorax</name>
    <name type="common">Nematode worm</name>
    <dbReference type="NCBI Taxonomy" id="13658"/>
    <lineage>
        <taxon>Eukaryota</taxon>
        <taxon>Metazoa</taxon>
        <taxon>Ecdysozoa</taxon>
        <taxon>Nematoda</taxon>
        <taxon>Enoplea</taxon>
        <taxon>Dorylaimia</taxon>
        <taxon>Mermithida</taxon>
        <taxon>Mermithoidea</taxon>
        <taxon>Mermithidae</taxon>
        <taxon>Romanomermis</taxon>
    </lineage>
</organism>
<keyword evidence="1" id="KW-1185">Reference proteome</keyword>
<evidence type="ECO:0000313" key="1">
    <source>
        <dbReference type="Proteomes" id="UP000887565"/>
    </source>
</evidence>
<dbReference type="AlphaFoldDB" id="A0A915IFZ5"/>
<proteinExistence type="predicted"/>
<accession>A0A915IFZ5</accession>
<name>A0A915IFZ5_ROMCU</name>
<reference evidence="2" key="1">
    <citation type="submission" date="2022-11" db="UniProtKB">
        <authorList>
            <consortium name="WormBaseParasite"/>
        </authorList>
    </citation>
    <scope>IDENTIFICATION</scope>
</reference>
<evidence type="ECO:0000313" key="2">
    <source>
        <dbReference type="WBParaSite" id="nRc.2.0.1.t12156-RA"/>
    </source>
</evidence>
<dbReference type="Proteomes" id="UP000887565">
    <property type="component" value="Unplaced"/>
</dbReference>
<dbReference type="WBParaSite" id="nRc.2.0.1.t12156-RA">
    <property type="protein sequence ID" value="nRc.2.0.1.t12156-RA"/>
    <property type="gene ID" value="nRc.2.0.1.g12156"/>
</dbReference>
<protein>
    <submittedName>
        <fullName evidence="2">Uncharacterized protein</fullName>
    </submittedName>
</protein>